<evidence type="ECO:0000259" key="3">
    <source>
        <dbReference type="PROSITE" id="PS50966"/>
    </source>
</evidence>
<feature type="compositionally biased region" description="Low complexity" evidence="2">
    <location>
        <begin position="114"/>
        <end position="123"/>
    </location>
</feature>
<evidence type="ECO:0000313" key="4">
    <source>
        <dbReference type="EMBL" id="NGM48315.1"/>
    </source>
</evidence>
<keyword evidence="1" id="KW-0479">Metal-binding</keyword>
<keyword evidence="1" id="KW-0863">Zinc-finger</keyword>
<keyword evidence="1" id="KW-0862">Zinc</keyword>
<dbReference type="Pfam" id="PF04434">
    <property type="entry name" value="SWIM"/>
    <property type="match status" value="1"/>
</dbReference>
<feature type="domain" description="SWIM-type" evidence="3">
    <location>
        <begin position="53"/>
        <end position="86"/>
    </location>
</feature>
<feature type="region of interest" description="Disordered" evidence="2">
    <location>
        <begin position="108"/>
        <end position="129"/>
    </location>
</feature>
<proteinExistence type="predicted"/>
<accession>A0A6G4QST7</accession>
<comment type="caution">
    <text evidence="4">The sequence shown here is derived from an EMBL/GenBank/DDBJ whole genome shotgun (WGS) entry which is preliminary data.</text>
</comment>
<gene>
    <name evidence="4" type="ORF">G5B46_01715</name>
</gene>
<protein>
    <submittedName>
        <fullName evidence="4">SWIM zinc finger family protein</fullName>
    </submittedName>
</protein>
<dbReference type="PROSITE" id="PS50966">
    <property type="entry name" value="ZF_SWIM"/>
    <property type="match status" value="1"/>
</dbReference>
<dbReference type="GO" id="GO:0008270">
    <property type="term" value="F:zinc ion binding"/>
    <property type="evidence" value="ECO:0007669"/>
    <property type="project" value="UniProtKB-KW"/>
</dbReference>
<dbReference type="AlphaFoldDB" id="A0A6G4QST7"/>
<dbReference type="EMBL" id="JAAKGT010000001">
    <property type="protein sequence ID" value="NGM48315.1"/>
    <property type="molecule type" value="Genomic_DNA"/>
</dbReference>
<dbReference type="InterPro" id="IPR007527">
    <property type="entry name" value="Znf_SWIM"/>
</dbReference>
<evidence type="ECO:0000256" key="1">
    <source>
        <dbReference type="PROSITE-ProRule" id="PRU00325"/>
    </source>
</evidence>
<name>A0A6G4QST7_9CAUL</name>
<organism evidence="4">
    <name type="scientific">Caulobacter sp. 602-2</name>
    <dbReference type="NCBI Taxonomy" id="2710887"/>
    <lineage>
        <taxon>Bacteria</taxon>
        <taxon>Pseudomonadati</taxon>
        <taxon>Pseudomonadota</taxon>
        <taxon>Alphaproteobacteria</taxon>
        <taxon>Caulobacterales</taxon>
        <taxon>Caulobacteraceae</taxon>
        <taxon>Caulobacter</taxon>
    </lineage>
</organism>
<sequence>MVALSRSEIEAMAPDQSALKAAAGLLKPAKWSSRGASGGLIWGECLGSGANPYRVAADTIDIGSKCTCPSRKFPCKHAIALMWLHVDEPSAFAPAEIPDWVSDWMGRRRKSSGTAPPTAAARPTPGPKSLEAATAEEVVEALDPAAEAKRKAAAERRAADVRRQVEAGLDDLELWISDQLRTGLGAFLAEMGERCRRIAARLVDAKAGALASRLDETPSRLLQLPAEERIDAAIVELGKLTLLARAWRAAPEDPELRREVIATETREELIAAPDALRHAGVWEVLGEQIATRRDGLVSVSTWLLNTAAEGPRFALLLDYFPASAGRRSGAFAAGGRFSAELVFYPARAPLRALIVERLETEASSPDGQTWPEAATSDPLASYAETLLAAPWSLAAPVVLPPGRIAEDAAGRPWWLGEGGALPLEGAAPDVSLGARLDGAAGLWNGARLKLLAARTNWGRVGFDA</sequence>
<reference evidence="4" key="1">
    <citation type="submission" date="2020-02" db="EMBL/GenBank/DDBJ databases">
        <authorList>
            <person name="Gao J."/>
            <person name="Sun J."/>
        </authorList>
    </citation>
    <scope>NUCLEOTIDE SEQUENCE</scope>
    <source>
        <strain evidence="4">602-2</strain>
    </source>
</reference>
<evidence type="ECO:0000256" key="2">
    <source>
        <dbReference type="SAM" id="MobiDB-lite"/>
    </source>
</evidence>